<evidence type="ECO:0000259" key="6">
    <source>
        <dbReference type="Pfam" id="PF02816"/>
    </source>
</evidence>
<name>A0A812KFC1_9DINO</name>
<comment type="caution">
    <text evidence="7">The sequence shown here is derived from an EMBL/GenBank/DDBJ whole genome shotgun (WGS) entry which is preliminary data.</text>
</comment>
<feature type="compositionally biased region" description="Polar residues" evidence="4">
    <location>
        <begin position="44"/>
        <end position="56"/>
    </location>
</feature>
<dbReference type="EMBL" id="CAJNDS010000692">
    <property type="protein sequence ID" value="CAE7228409.1"/>
    <property type="molecule type" value="Genomic_DNA"/>
</dbReference>
<feature type="transmembrane region" description="Helical" evidence="5">
    <location>
        <begin position="146"/>
        <end position="172"/>
    </location>
</feature>
<sequence length="288" mass="31813">MVHEGRRRPMRALRGVAALSVALVLTGWLADAWARTFLLPRSSTASSPMVGQTLQRSPPRKQLQLRAEPDASEGVRVGLIHVPALKDQAEAMRAALEKLNVTNATYFQTEVPEAEQVPLAAKLLAMPGFAVKQHPSQPMAPQSRKAVMAVIILVAMAAMTLTRPWLGFVGIWRADQAAKLGRNPGRLPRSASLTWNWSDKLGEGSFKEAYMAKVTGEGDYYGYEVGKNLVLKFMKPKQYKKGFRITSADVAAQELAQAYAKKFVKEHRPNRGGQPLHVFFRIGKLVNL</sequence>
<keyword evidence="8" id="KW-1185">Reference proteome</keyword>
<evidence type="ECO:0000313" key="7">
    <source>
        <dbReference type="EMBL" id="CAE7228409.1"/>
    </source>
</evidence>
<accession>A0A812KFC1</accession>
<dbReference type="AlphaFoldDB" id="A0A812KFC1"/>
<gene>
    <name evidence="7" type="ORF">SNAT2548_LOCUS9094</name>
</gene>
<keyword evidence="5" id="KW-1133">Transmembrane helix</keyword>
<protein>
    <recommendedName>
        <fullName evidence="6">Alpha-type protein kinase domain-containing protein</fullName>
    </recommendedName>
</protein>
<dbReference type="Pfam" id="PF02816">
    <property type="entry name" value="Alpha_kinase"/>
    <property type="match status" value="1"/>
</dbReference>
<dbReference type="InterPro" id="IPR004166">
    <property type="entry name" value="a-kinase_dom"/>
</dbReference>
<evidence type="ECO:0000256" key="1">
    <source>
        <dbReference type="ARBA" id="ARBA00022527"/>
    </source>
</evidence>
<keyword evidence="3" id="KW-0418">Kinase</keyword>
<organism evidence="7 8">
    <name type="scientific">Symbiodinium natans</name>
    <dbReference type="NCBI Taxonomy" id="878477"/>
    <lineage>
        <taxon>Eukaryota</taxon>
        <taxon>Sar</taxon>
        <taxon>Alveolata</taxon>
        <taxon>Dinophyceae</taxon>
        <taxon>Suessiales</taxon>
        <taxon>Symbiodiniaceae</taxon>
        <taxon>Symbiodinium</taxon>
    </lineage>
</organism>
<evidence type="ECO:0000313" key="8">
    <source>
        <dbReference type="Proteomes" id="UP000604046"/>
    </source>
</evidence>
<feature type="domain" description="Alpha-type protein kinase" evidence="6">
    <location>
        <begin position="202"/>
        <end position="279"/>
    </location>
</feature>
<evidence type="ECO:0000256" key="2">
    <source>
        <dbReference type="ARBA" id="ARBA00022679"/>
    </source>
</evidence>
<keyword evidence="5" id="KW-0472">Membrane</keyword>
<dbReference type="OrthoDB" id="10616021at2759"/>
<evidence type="ECO:0000256" key="5">
    <source>
        <dbReference type="SAM" id="Phobius"/>
    </source>
</evidence>
<evidence type="ECO:0000256" key="4">
    <source>
        <dbReference type="SAM" id="MobiDB-lite"/>
    </source>
</evidence>
<keyword evidence="5" id="KW-0812">Transmembrane</keyword>
<dbReference type="GO" id="GO:0004674">
    <property type="term" value="F:protein serine/threonine kinase activity"/>
    <property type="evidence" value="ECO:0007669"/>
    <property type="project" value="UniProtKB-KW"/>
</dbReference>
<reference evidence="7" key="1">
    <citation type="submission" date="2021-02" db="EMBL/GenBank/DDBJ databases">
        <authorList>
            <person name="Dougan E. K."/>
            <person name="Rhodes N."/>
            <person name="Thang M."/>
            <person name="Chan C."/>
        </authorList>
    </citation>
    <scope>NUCLEOTIDE SEQUENCE</scope>
</reference>
<evidence type="ECO:0000256" key="3">
    <source>
        <dbReference type="ARBA" id="ARBA00022777"/>
    </source>
</evidence>
<keyword evidence="1" id="KW-0723">Serine/threonine-protein kinase</keyword>
<keyword evidence="2" id="KW-0808">Transferase</keyword>
<dbReference type="Proteomes" id="UP000604046">
    <property type="component" value="Unassembled WGS sequence"/>
</dbReference>
<proteinExistence type="predicted"/>
<feature type="region of interest" description="Disordered" evidence="4">
    <location>
        <begin position="44"/>
        <end position="70"/>
    </location>
</feature>
<dbReference type="GO" id="GO:0005524">
    <property type="term" value="F:ATP binding"/>
    <property type="evidence" value="ECO:0007669"/>
    <property type="project" value="InterPro"/>
</dbReference>